<dbReference type="InterPro" id="IPR029069">
    <property type="entry name" value="HotDog_dom_sf"/>
</dbReference>
<organism evidence="3 4">
    <name type="scientific">Micromonospora tarensis</name>
    <dbReference type="NCBI Taxonomy" id="2806100"/>
    <lineage>
        <taxon>Bacteria</taxon>
        <taxon>Bacillati</taxon>
        <taxon>Actinomycetota</taxon>
        <taxon>Actinomycetes</taxon>
        <taxon>Micromonosporales</taxon>
        <taxon>Micromonosporaceae</taxon>
        <taxon>Micromonospora</taxon>
    </lineage>
</organism>
<proteinExistence type="inferred from homology"/>
<dbReference type="InterPro" id="IPR013114">
    <property type="entry name" value="FabA_FabZ"/>
</dbReference>
<dbReference type="Pfam" id="PF07977">
    <property type="entry name" value="FabA"/>
    <property type="match status" value="1"/>
</dbReference>
<evidence type="ECO:0000256" key="1">
    <source>
        <dbReference type="ARBA" id="ARBA00009174"/>
    </source>
</evidence>
<dbReference type="PANTHER" id="PTHR30272:SF1">
    <property type="entry name" value="3-HYDROXYACYL-[ACYL-CARRIER-PROTEIN] DEHYDRATASE"/>
    <property type="match status" value="1"/>
</dbReference>
<gene>
    <name evidence="3" type="ORF">JM949_22995</name>
</gene>
<dbReference type="CDD" id="cd01288">
    <property type="entry name" value="FabZ"/>
    <property type="match status" value="1"/>
</dbReference>
<dbReference type="RefSeq" id="WP_203150417.1">
    <property type="nucleotide sequence ID" value="NZ_JAEVHL010000138.1"/>
</dbReference>
<evidence type="ECO:0000256" key="2">
    <source>
        <dbReference type="ARBA" id="ARBA00023239"/>
    </source>
</evidence>
<comment type="caution">
    <text evidence="3">The sequence shown here is derived from an EMBL/GenBank/DDBJ whole genome shotgun (WGS) entry which is preliminary data.</text>
</comment>
<sequence length="161" mass="16912">MNLDEVRTLLPHRFPILLIDQVLGLVPGESIVAVKAVTGNEPWYAGSAATLPDYPAVLVMESWAQAAGVLALAGPAEAAGPGGVMLFGGATDVAFLAPVYPGELLEHHVRVERRFPDALFFTGESRVNGTARMRVGSMMMAFRPEADLAGDGPTTPNGEGV</sequence>
<evidence type="ECO:0000313" key="3">
    <source>
        <dbReference type="EMBL" id="MBM0278021.1"/>
    </source>
</evidence>
<reference evidence="3 4" key="1">
    <citation type="submission" date="2021-01" db="EMBL/GenBank/DDBJ databases">
        <title>Draft genome sequence of Micromonospora sp. strain STR1s_6.</title>
        <authorList>
            <person name="Karlyshev A."/>
            <person name="Jawad R."/>
        </authorList>
    </citation>
    <scope>NUCLEOTIDE SEQUENCE [LARGE SCALE GENOMIC DNA]</scope>
    <source>
        <strain evidence="3 4">STR1S-6</strain>
    </source>
</reference>
<dbReference type="PANTHER" id="PTHR30272">
    <property type="entry name" value="3-HYDROXYACYL-[ACYL-CARRIER-PROTEIN] DEHYDRATASE"/>
    <property type="match status" value="1"/>
</dbReference>
<keyword evidence="4" id="KW-1185">Reference proteome</keyword>
<dbReference type="SUPFAM" id="SSF54637">
    <property type="entry name" value="Thioesterase/thiol ester dehydrase-isomerase"/>
    <property type="match status" value="1"/>
</dbReference>
<dbReference type="Proteomes" id="UP000622245">
    <property type="component" value="Unassembled WGS sequence"/>
</dbReference>
<dbReference type="Gene3D" id="3.10.129.10">
    <property type="entry name" value="Hotdog Thioesterase"/>
    <property type="match status" value="1"/>
</dbReference>
<comment type="similarity">
    <text evidence="1">Belongs to the thioester dehydratase family. FabZ subfamily.</text>
</comment>
<protein>
    <submittedName>
        <fullName evidence="3">Beta-hydroxyacyl-ACP dehydratase</fullName>
    </submittedName>
</protein>
<accession>A0ABS1YKT9</accession>
<dbReference type="EMBL" id="JAEVHL010000138">
    <property type="protein sequence ID" value="MBM0278021.1"/>
    <property type="molecule type" value="Genomic_DNA"/>
</dbReference>
<evidence type="ECO:0000313" key="4">
    <source>
        <dbReference type="Proteomes" id="UP000622245"/>
    </source>
</evidence>
<name>A0ABS1YKT9_9ACTN</name>
<keyword evidence="2" id="KW-0456">Lyase</keyword>